<comment type="caution">
    <text evidence="1">The sequence shown here is derived from an EMBL/GenBank/DDBJ whole genome shotgun (WGS) entry which is preliminary data.</text>
</comment>
<protein>
    <submittedName>
        <fullName evidence="1">Uncharacterized protein</fullName>
    </submittedName>
</protein>
<dbReference type="EMBL" id="DVGY01000105">
    <property type="protein sequence ID" value="HIR41127.1"/>
    <property type="molecule type" value="Genomic_DNA"/>
</dbReference>
<dbReference type="Proteomes" id="UP000886749">
    <property type="component" value="Unassembled WGS sequence"/>
</dbReference>
<sequence>MDSSAFLTYKGRPLVRSGKQIYYGNMYEPYVVMMQVMDEEAQGDITRSKKVLVKLFNTNPSLNPMEAFEKTAEKNGLYQALDIASVWLDAALKKAGKK</sequence>
<reference evidence="1" key="1">
    <citation type="submission" date="2020-10" db="EMBL/GenBank/DDBJ databases">
        <authorList>
            <person name="Gilroy R."/>
        </authorList>
    </citation>
    <scope>NUCLEOTIDE SEQUENCE</scope>
    <source>
        <strain evidence="1">CHK184-25365</strain>
    </source>
</reference>
<evidence type="ECO:0000313" key="2">
    <source>
        <dbReference type="Proteomes" id="UP000886749"/>
    </source>
</evidence>
<gene>
    <name evidence="1" type="ORF">IAB36_04805</name>
</gene>
<accession>A0A9D1AJ28</accession>
<proteinExistence type="predicted"/>
<organism evidence="1 2">
    <name type="scientific">Candidatus Egerieicola pullicola</name>
    <dbReference type="NCBI Taxonomy" id="2840775"/>
    <lineage>
        <taxon>Bacteria</taxon>
        <taxon>Bacillati</taxon>
        <taxon>Bacillota</taxon>
        <taxon>Clostridia</taxon>
        <taxon>Eubacteriales</taxon>
        <taxon>Oscillospiraceae</taxon>
        <taxon>Oscillospiraceae incertae sedis</taxon>
        <taxon>Candidatus Egerieicola</taxon>
    </lineage>
</organism>
<dbReference type="AlphaFoldDB" id="A0A9D1AJ28"/>
<reference evidence="1" key="2">
    <citation type="journal article" date="2021" name="PeerJ">
        <title>Extensive microbial diversity within the chicken gut microbiome revealed by metagenomics and culture.</title>
        <authorList>
            <person name="Gilroy R."/>
            <person name="Ravi A."/>
            <person name="Getino M."/>
            <person name="Pursley I."/>
            <person name="Horton D.L."/>
            <person name="Alikhan N.F."/>
            <person name="Baker D."/>
            <person name="Gharbi K."/>
            <person name="Hall N."/>
            <person name="Watson M."/>
            <person name="Adriaenssens E.M."/>
            <person name="Foster-Nyarko E."/>
            <person name="Jarju S."/>
            <person name="Secka A."/>
            <person name="Antonio M."/>
            <person name="Oren A."/>
            <person name="Chaudhuri R.R."/>
            <person name="La Ragione R."/>
            <person name="Hildebrand F."/>
            <person name="Pallen M.J."/>
        </authorList>
    </citation>
    <scope>NUCLEOTIDE SEQUENCE</scope>
    <source>
        <strain evidence="1">CHK184-25365</strain>
    </source>
</reference>
<evidence type="ECO:0000313" key="1">
    <source>
        <dbReference type="EMBL" id="HIR41127.1"/>
    </source>
</evidence>
<name>A0A9D1AJ28_9FIRM</name>